<dbReference type="EMBL" id="AWTC01000012">
    <property type="protein sequence ID" value="EST11345.1"/>
    <property type="molecule type" value="Genomic_DNA"/>
</dbReference>
<dbReference type="PROSITE" id="PS01124">
    <property type="entry name" value="HTH_ARAC_FAMILY_2"/>
    <property type="match status" value="1"/>
</dbReference>
<dbReference type="PRINTS" id="PR00032">
    <property type="entry name" value="HTHARAC"/>
</dbReference>
<dbReference type="Proteomes" id="UP000018296">
    <property type="component" value="Unassembled WGS sequence"/>
</dbReference>
<accession>V6IW00</accession>
<dbReference type="InterPro" id="IPR003313">
    <property type="entry name" value="AraC-bd"/>
</dbReference>
<keyword evidence="6" id="KW-1185">Reference proteome</keyword>
<dbReference type="STRING" id="1395513.P343_12245"/>
<dbReference type="SUPFAM" id="SSF51215">
    <property type="entry name" value="Regulatory protein AraC"/>
    <property type="match status" value="1"/>
</dbReference>
<dbReference type="InterPro" id="IPR018062">
    <property type="entry name" value="HTH_AraC-typ_CS"/>
</dbReference>
<organism evidence="5 6">
    <name type="scientific">Sporolactobacillus laevolacticus DSM 442</name>
    <dbReference type="NCBI Taxonomy" id="1395513"/>
    <lineage>
        <taxon>Bacteria</taxon>
        <taxon>Bacillati</taxon>
        <taxon>Bacillota</taxon>
        <taxon>Bacilli</taxon>
        <taxon>Bacillales</taxon>
        <taxon>Sporolactobacillaceae</taxon>
        <taxon>Sporolactobacillus</taxon>
    </lineage>
</organism>
<gene>
    <name evidence="5" type="ORF">P343_12245</name>
</gene>
<reference evidence="5 6" key="1">
    <citation type="journal article" date="2013" name="Genome Announc.">
        <title>Genome Sequence of Sporolactobacillus laevolacticus DSM442, an Efficient Polymer-Grade D-Lactate Producer from Agricultural Waste Cottonseed as a Nitrogen Source.</title>
        <authorList>
            <person name="Wang H."/>
            <person name="Wang L."/>
            <person name="Ju J."/>
            <person name="Yu B."/>
            <person name="Ma Y."/>
        </authorList>
    </citation>
    <scope>NUCLEOTIDE SEQUENCE [LARGE SCALE GENOMIC DNA]</scope>
    <source>
        <strain evidence="5 6">DSM 442</strain>
    </source>
</reference>
<sequence length="301" mass="35359">MQIKDIPIDQNHREITLHGSYEFPMAVYLDQLDRNSLGFVNWHWHDEIQFSLVTKGEVEFWVNQRSYRLKAGQGLFINSGYLHMSRPVSEPDSTYICIDADIKLLSFFPGSAVEQNYIKPYLKLSGFSEVIIDGEAEWHKDIRAKIVEVYELYTQEAFGYELDICMLLAAMWRTLISNQKNRPEITTNEYVDQQRVKTIMSYIHEHYMEKITLQELADIVHISKGECCRFFKRIAKCTVFDYLKNYRINKSIELLQTTELTISQVADSVGFGSTSYYIETFKKHVSFTPREYRMSMSIPQR</sequence>
<dbReference type="Pfam" id="PF02311">
    <property type="entry name" value="AraC_binding"/>
    <property type="match status" value="1"/>
</dbReference>
<keyword evidence="2" id="KW-0238">DNA-binding</keyword>
<dbReference type="RefSeq" id="WP_023510691.1">
    <property type="nucleotide sequence ID" value="NZ_AWTC01000012.1"/>
</dbReference>
<evidence type="ECO:0000313" key="6">
    <source>
        <dbReference type="Proteomes" id="UP000018296"/>
    </source>
</evidence>
<proteinExistence type="predicted"/>
<evidence type="ECO:0000313" key="5">
    <source>
        <dbReference type="EMBL" id="EST11345.1"/>
    </source>
</evidence>
<protein>
    <submittedName>
        <fullName evidence="5">Transcriptional regulator</fullName>
    </submittedName>
</protein>
<keyword evidence="3" id="KW-0804">Transcription</keyword>
<dbReference type="InterPro" id="IPR037923">
    <property type="entry name" value="HTH-like"/>
</dbReference>
<dbReference type="InterPro" id="IPR020449">
    <property type="entry name" value="Tscrpt_reg_AraC-type_HTH"/>
</dbReference>
<evidence type="ECO:0000256" key="1">
    <source>
        <dbReference type="ARBA" id="ARBA00023015"/>
    </source>
</evidence>
<dbReference type="CDD" id="cd02208">
    <property type="entry name" value="cupin_RmlC-like"/>
    <property type="match status" value="1"/>
</dbReference>
<dbReference type="PROSITE" id="PS00041">
    <property type="entry name" value="HTH_ARAC_FAMILY_1"/>
    <property type="match status" value="1"/>
</dbReference>
<dbReference type="InterPro" id="IPR018060">
    <property type="entry name" value="HTH_AraC"/>
</dbReference>
<dbReference type="PANTHER" id="PTHR43280">
    <property type="entry name" value="ARAC-FAMILY TRANSCRIPTIONAL REGULATOR"/>
    <property type="match status" value="1"/>
</dbReference>
<feature type="domain" description="HTH araC/xylS-type" evidence="4">
    <location>
        <begin position="197"/>
        <end position="295"/>
    </location>
</feature>
<dbReference type="AlphaFoldDB" id="V6IW00"/>
<comment type="caution">
    <text evidence="5">The sequence shown here is derived from an EMBL/GenBank/DDBJ whole genome shotgun (WGS) entry which is preliminary data.</text>
</comment>
<dbReference type="Pfam" id="PF12833">
    <property type="entry name" value="HTH_18"/>
    <property type="match status" value="1"/>
</dbReference>
<name>V6IW00_9BACL</name>
<dbReference type="eggNOG" id="COG2207">
    <property type="taxonomic scope" value="Bacteria"/>
</dbReference>
<dbReference type="PANTHER" id="PTHR43280:SF28">
    <property type="entry name" value="HTH-TYPE TRANSCRIPTIONAL ACTIVATOR RHAS"/>
    <property type="match status" value="1"/>
</dbReference>
<evidence type="ECO:0000259" key="4">
    <source>
        <dbReference type="PROSITE" id="PS01124"/>
    </source>
</evidence>
<dbReference type="GO" id="GO:0043565">
    <property type="term" value="F:sequence-specific DNA binding"/>
    <property type="evidence" value="ECO:0007669"/>
    <property type="project" value="InterPro"/>
</dbReference>
<dbReference type="Gene3D" id="1.10.10.60">
    <property type="entry name" value="Homeodomain-like"/>
    <property type="match status" value="2"/>
</dbReference>
<evidence type="ECO:0000256" key="3">
    <source>
        <dbReference type="ARBA" id="ARBA00023163"/>
    </source>
</evidence>
<dbReference type="GO" id="GO:0003700">
    <property type="term" value="F:DNA-binding transcription factor activity"/>
    <property type="evidence" value="ECO:0007669"/>
    <property type="project" value="InterPro"/>
</dbReference>
<dbReference type="InterPro" id="IPR014710">
    <property type="entry name" value="RmlC-like_jellyroll"/>
</dbReference>
<dbReference type="PATRIC" id="fig|1395513.3.peg.2484"/>
<dbReference type="SMART" id="SM00342">
    <property type="entry name" value="HTH_ARAC"/>
    <property type="match status" value="1"/>
</dbReference>
<dbReference type="InterPro" id="IPR009057">
    <property type="entry name" value="Homeodomain-like_sf"/>
</dbReference>
<dbReference type="SUPFAM" id="SSF46689">
    <property type="entry name" value="Homeodomain-like"/>
    <property type="match status" value="2"/>
</dbReference>
<dbReference type="Gene3D" id="2.60.120.10">
    <property type="entry name" value="Jelly Rolls"/>
    <property type="match status" value="1"/>
</dbReference>
<keyword evidence="1" id="KW-0805">Transcription regulation</keyword>
<evidence type="ECO:0000256" key="2">
    <source>
        <dbReference type="ARBA" id="ARBA00023125"/>
    </source>
</evidence>